<organism evidence="8 9">
    <name type="scientific">Mycoplasmoides fastidiosum</name>
    <dbReference type="NCBI Taxonomy" id="92758"/>
    <lineage>
        <taxon>Bacteria</taxon>
        <taxon>Bacillati</taxon>
        <taxon>Mycoplasmatota</taxon>
        <taxon>Mycoplasmoidales</taxon>
        <taxon>Mycoplasmoidaceae</taxon>
        <taxon>Mycoplasmoides</taxon>
    </lineage>
</organism>
<dbReference type="Proteomes" id="UP001240643">
    <property type="component" value="Unassembled WGS sequence"/>
</dbReference>
<keyword evidence="3 7" id="KW-0694">RNA-binding</keyword>
<protein>
    <recommendedName>
        <fullName evidence="6 7">Large ribosomal subunit protein uL3</fullName>
    </recommendedName>
</protein>
<evidence type="ECO:0000256" key="2">
    <source>
        <dbReference type="ARBA" id="ARBA00022730"/>
    </source>
</evidence>
<dbReference type="HAMAP" id="MF_01325_B">
    <property type="entry name" value="Ribosomal_uL3_B"/>
    <property type="match status" value="1"/>
</dbReference>
<dbReference type="EMBL" id="JAUSWO010000001">
    <property type="protein sequence ID" value="MDQ0513634.1"/>
    <property type="molecule type" value="Genomic_DNA"/>
</dbReference>
<comment type="subunit">
    <text evidence="7">Part of the 50S ribosomal subunit. Forms a cluster with proteins L14 and L19.</text>
</comment>
<dbReference type="NCBIfam" id="TIGR03625">
    <property type="entry name" value="L3_bact"/>
    <property type="match status" value="1"/>
</dbReference>
<gene>
    <name evidence="7" type="primary">rplC</name>
    <name evidence="8" type="ORF">J2Z62_000072</name>
</gene>
<keyword evidence="2 7" id="KW-0699">rRNA-binding</keyword>
<proteinExistence type="inferred from homology"/>
<keyword evidence="9" id="KW-1185">Reference proteome</keyword>
<evidence type="ECO:0000256" key="4">
    <source>
        <dbReference type="ARBA" id="ARBA00022980"/>
    </source>
</evidence>
<evidence type="ECO:0000256" key="6">
    <source>
        <dbReference type="ARBA" id="ARBA00035243"/>
    </source>
</evidence>
<keyword evidence="4 7" id="KW-0689">Ribosomal protein</keyword>
<dbReference type="InterPro" id="IPR019927">
    <property type="entry name" value="Ribosomal_uL3_bac/org-type"/>
</dbReference>
<accession>A0ABU0LY51</accession>
<evidence type="ECO:0000313" key="8">
    <source>
        <dbReference type="EMBL" id="MDQ0513634.1"/>
    </source>
</evidence>
<dbReference type="GO" id="GO:0005840">
    <property type="term" value="C:ribosome"/>
    <property type="evidence" value="ECO:0007669"/>
    <property type="project" value="UniProtKB-KW"/>
</dbReference>
<name>A0ABU0LY51_9BACT</name>
<dbReference type="Pfam" id="PF00297">
    <property type="entry name" value="Ribosomal_L3"/>
    <property type="match status" value="1"/>
</dbReference>
<comment type="caution">
    <text evidence="8">The sequence shown here is derived from an EMBL/GenBank/DDBJ whole genome shotgun (WGS) entry which is preliminary data.</text>
</comment>
<dbReference type="Gene3D" id="2.40.30.10">
    <property type="entry name" value="Translation factors"/>
    <property type="match status" value="1"/>
</dbReference>
<dbReference type="InterPro" id="IPR009000">
    <property type="entry name" value="Transl_B-barrel_sf"/>
</dbReference>
<reference evidence="8" key="1">
    <citation type="submission" date="2023-07" db="EMBL/GenBank/DDBJ databases">
        <title>Genomic Encyclopedia of Type Strains, Phase IV (KMG-IV): sequencing the most valuable type-strain genomes for metagenomic binning, comparative biology and taxonomic classification.</title>
        <authorList>
            <person name="Goeker M."/>
        </authorList>
    </citation>
    <scope>NUCLEOTIDE SEQUENCE [LARGE SCALE GENOMIC DNA]</scope>
    <source>
        <strain evidence="8">DSM 21204</strain>
    </source>
</reference>
<evidence type="ECO:0000256" key="7">
    <source>
        <dbReference type="HAMAP-Rule" id="MF_01325"/>
    </source>
</evidence>
<evidence type="ECO:0000256" key="3">
    <source>
        <dbReference type="ARBA" id="ARBA00022884"/>
    </source>
</evidence>
<dbReference type="Gene3D" id="3.30.160.810">
    <property type="match status" value="1"/>
</dbReference>
<dbReference type="PANTHER" id="PTHR11229:SF16">
    <property type="entry name" value="LARGE RIBOSOMAL SUBUNIT PROTEIN UL3C"/>
    <property type="match status" value="1"/>
</dbReference>
<keyword evidence="5 7" id="KW-0687">Ribonucleoprotein</keyword>
<sequence>MMKSLIGTKVGMSQMFSQDGTLIAVTAIHVEPNVVVGVKTQSTHGYDAVLVGYGDIREKLVSRPVKGQFKKANQPLKRHLIELRGVTGYNVGDLLKLEDSFQIGDFVDIQGTSRGHGFTGAIKLWNFSMGARSHGAGWPHRYQGSLTAGRGGASAQRVWKGKKMAGRYGNETVSVIHSEIVGLEPEQNLLLVRGSVPGRNKGVLRIKTTTRSKKATKTPFQMFVRDSGATK</sequence>
<comment type="similarity">
    <text evidence="1 7">Belongs to the universal ribosomal protein uL3 family.</text>
</comment>
<dbReference type="PANTHER" id="PTHR11229">
    <property type="entry name" value="50S RIBOSOMAL PROTEIN L3"/>
    <property type="match status" value="1"/>
</dbReference>
<comment type="function">
    <text evidence="7">One of the primary rRNA binding proteins, it binds directly near the 3'-end of the 23S rRNA, where it nucleates assembly of the 50S subunit.</text>
</comment>
<dbReference type="InterPro" id="IPR000597">
    <property type="entry name" value="Ribosomal_uL3"/>
</dbReference>
<dbReference type="RefSeq" id="WP_256547671.1">
    <property type="nucleotide sequence ID" value="NZ_CP101809.1"/>
</dbReference>
<evidence type="ECO:0000256" key="5">
    <source>
        <dbReference type="ARBA" id="ARBA00023274"/>
    </source>
</evidence>
<dbReference type="SUPFAM" id="SSF50447">
    <property type="entry name" value="Translation proteins"/>
    <property type="match status" value="1"/>
</dbReference>
<evidence type="ECO:0000256" key="1">
    <source>
        <dbReference type="ARBA" id="ARBA00006540"/>
    </source>
</evidence>
<evidence type="ECO:0000313" key="9">
    <source>
        <dbReference type="Proteomes" id="UP001240643"/>
    </source>
</evidence>